<evidence type="ECO:0000313" key="7">
    <source>
        <dbReference type="EMBL" id="CAF9936508.1"/>
    </source>
</evidence>
<evidence type="ECO:0000256" key="2">
    <source>
        <dbReference type="ARBA" id="ARBA00022679"/>
    </source>
</evidence>
<gene>
    <name evidence="7" type="ORF">HETSPECPRED_010356</name>
</gene>
<feature type="domain" description="Aminoglycoside phosphotransferase" evidence="6">
    <location>
        <begin position="25"/>
        <end position="245"/>
    </location>
</feature>
<dbReference type="Pfam" id="PF01636">
    <property type="entry name" value="APH"/>
    <property type="match status" value="1"/>
</dbReference>
<comment type="similarity">
    <text evidence="1">Belongs to the methylthioribose kinase family.</text>
</comment>
<comment type="caution">
    <text evidence="7">The sequence shown here is derived from an EMBL/GenBank/DDBJ whole genome shotgun (WGS) entry which is preliminary data.</text>
</comment>
<evidence type="ECO:0000256" key="4">
    <source>
        <dbReference type="ARBA" id="ARBA00022777"/>
    </source>
</evidence>
<dbReference type="GO" id="GO:0016301">
    <property type="term" value="F:kinase activity"/>
    <property type="evidence" value="ECO:0007669"/>
    <property type="project" value="UniProtKB-KW"/>
</dbReference>
<dbReference type="OrthoDB" id="25129at2759"/>
<sequence length="331" mass="37051">MNMSNTNTFAIEKYLAFRHIQYKSVQRLTGGTGNYVWRIVDESGGSQVAKHAEPFVASNPNIPFALDRMDFEYKALMQIPQQIPTDELIGMPKVHCYDAEQHVLTIADGGSRTLKDAYTDPDVGIPEYGRRLGAWLAALHQKSRETNIGNNITAKTIYRHAYTHTSATAKNFDLDPALGERVNTEYGSLLSTDDECVCHGDFWPGNVLVSDRGLTIVDWEMVRRGCGATDVGQFAAEAYLLDRFCGNRGLLSAFLLGYRQAGKLAASFVRRMAIHMGVHLAFWPTVVPWGSSEETKECVVLGNEIMKKATEDNWRDRLKLTPLKDLLKDEL</sequence>
<keyword evidence="2" id="KW-0808">Transferase</keyword>
<evidence type="ECO:0000256" key="5">
    <source>
        <dbReference type="ARBA" id="ARBA00022840"/>
    </source>
</evidence>
<accession>A0A8H3GB80</accession>
<dbReference type="GO" id="GO:0005524">
    <property type="term" value="F:ATP binding"/>
    <property type="evidence" value="ECO:0007669"/>
    <property type="project" value="UniProtKB-KW"/>
</dbReference>
<evidence type="ECO:0000313" key="8">
    <source>
        <dbReference type="Proteomes" id="UP000664521"/>
    </source>
</evidence>
<keyword evidence="4" id="KW-0418">Kinase</keyword>
<protein>
    <recommendedName>
        <fullName evidence="6">Aminoglycoside phosphotransferase domain-containing protein</fullName>
    </recommendedName>
</protein>
<proteinExistence type="inferred from homology"/>
<keyword evidence="5" id="KW-0067">ATP-binding</keyword>
<dbReference type="SUPFAM" id="SSF56112">
    <property type="entry name" value="Protein kinase-like (PK-like)"/>
    <property type="match status" value="1"/>
</dbReference>
<organism evidence="7 8">
    <name type="scientific">Heterodermia speciosa</name>
    <dbReference type="NCBI Taxonomy" id="116794"/>
    <lineage>
        <taxon>Eukaryota</taxon>
        <taxon>Fungi</taxon>
        <taxon>Dikarya</taxon>
        <taxon>Ascomycota</taxon>
        <taxon>Pezizomycotina</taxon>
        <taxon>Lecanoromycetes</taxon>
        <taxon>OSLEUM clade</taxon>
        <taxon>Lecanoromycetidae</taxon>
        <taxon>Caliciales</taxon>
        <taxon>Physciaceae</taxon>
        <taxon>Heterodermia</taxon>
    </lineage>
</organism>
<keyword evidence="8" id="KW-1185">Reference proteome</keyword>
<evidence type="ECO:0000256" key="1">
    <source>
        <dbReference type="ARBA" id="ARBA00010165"/>
    </source>
</evidence>
<reference evidence="7" key="1">
    <citation type="submission" date="2021-03" db="EMBL/GenBank/DDBJ databases">
        <authorList>
            <person name="Tagirdzhanova G."/>
        </authorList>
    </citation>
    <scope>NUCLEOTIDE SEQUENCE</scope>
</reference>
<dbReference type="Gene3D" id="3.30.200.20">
    <property type="entry name" value="Phosphorylase Kinase, domain 1"/>
    <property type="match status" value="1"/>
</dbReference>
<evidence type="ECO:0000256" key="3">
    <source>
        <dbReference type="ARBA" id="ARBA00022741"/>
    </source>
</evidence>
<dbReference type="Gene3D" id="3.90.1200.10">
    <property type="match status" value="1"/>
</dbReference>
<dbReference type="EMBL" id="CAJPDS010000092">
    <property type="protein sequence ID" value="CAF9936508.1"/>
    <property type="molecule type" value="Genomic_DNA"/>
</dbReference>
<dbReference type="InterPro" id="IPR011009">
    <property type="entry name" value="Kinase-like_dom_sf"/>
</dbReference>
<evidence type="ECO:0000259" key="6">
    <source>
        <dbReference type="Pfam" id="PF01636"/>
    </source>
</evidence>
<dbReference type="AlphaFoldDB" id="A0A8H3GB80"/>
<keyword evidence="3" id="KW-0547">Nucleotide-binding</keyword>
<dbReference type="PANTHER" id="PTHR34273">
    <property type="entry name" value="METHYLTHIORIBOSE KINASE"/>
    <property type="match status" value="1"/>
</dbReference>
<dbReference type="PANTHER" id="PTHR34273:SF2">
    <property type="entry name" value="METHYLTHIORIBOSE KINASE"/>
    <property type="match status" value="1"/>
</dbReference>
<dbReference type="Proteomes" id="UP000664521">
    <property type="component" value="Unassembled WGS sequence"/>
</dbReference>
<dbReference type="InterPro" id="IPR002575">
    <property type="entry name" value="Aminoglycoside_PTrfase"/>
</dbReference>
<name>A0A8H3GB80_9LECA</name>